<dbReference type="AlphaFoldDB" id="A0AAD5MFN4"/>
<gene>
    <name evidence="1" type="ORF">KIN20_003471</name>
</gene>
<dbReference type="EMBL" id="JAHQIW010000452">
    <property type="protein sequence ID" value="KAJ1348216.1"/>
    <property type="molecule type" value="Genomic_DNA"/>
</dbReference>
<accession>A0AAD5MFN4</accession>
<sequence length="92" mass="10156">MQKMRFVAETVTIWTDVVCAWSSLADPDHVVQVVVLCVVVVDTAGEEDMVEIMEVVVEEVVLDLVDPTIASLSRASQQLAHGRISRYRLGIS</sequence>
<keyword evidence="2" id="KW-1185">Reference proteome</keyword>
<name>A0AAD5MFN4_PARTN</name>
<proteinExistence type="predicted"/>
<protein>
    <submittedName>
        <fullName evidence="1">Uncharacterized protein</fullName>
    </submittedName>
</protein>
<organism evidence="1 2">
    <name type="scientific">Parelaphostrongylus tenuis</name>
    <name type="common">Meningeal worm</name>
    <dbReference type="NCBI Taxonomy" id="148309"/>
    <lineage>
        <taxon>Eukaryota</taxon>
        <taxon>Metazoa</taxon>
        <taxon>Ecdysozoa</taxon>
        <taxon>Nematoda</taxon>
        <taxon>Chromadorea</taxon>
        <taxon>Rhabditida</taxon>
        <taxon>Rhabditina</taxon>
        <taxon>Rhabditomorpha</taxon>
        <taxon>Strongyloidea</taxon>
        <taxon>Metastrongylidae</taxon>
        <taxon>Parelaphostrongylus</taxon>
    </lineage>
</organism>
<reference evidence="1" key="1">
    <citation type="submission" date="2021-06" db="EMBL/GenBank/DDBJ databases">
        <title>Parelaphostrongylus tenuis whole genome reference sequence.</title>
        <authorList>
            <person name="Garwood T.J."/>
            <person name="Larsen P.A."/>
            <person name="Fountain-Jones N.M."/>
            <person name="Garbe J.R."/>
            <person name="Macchietto M.G."/>
            <person name="Kania S.A."/>
            <person name="Gerhold R.W."/>
            <person name="Richards J.E."/>
            <person name="Wolf T.M."/>
        </authorList>
    </citation>
    <scope>NUCLEOTIDE SEQUENCE</scope>
    <source>
        <strain evidence="1">MNPRO001-30</strain>
        <tissue evidence="1">Meninges</tissue>
    </source>
</reference>
<evidence type="ECO:0000313" key="1">
    <source>
        <dbReference type="EMBL" id="KAJ1348216.1"/>
    </source>
</evidence>
<dbReference type="Proteomes" id="UP001196413">
    <property type="component" value="Unassembled WGS sequence"/>
</dbReference>
<evidence type="ECO:0000313" key="2">
    <source>
        <dbReference type="Proteomes" id="UP001196413"/>
    </source>
</evidence>
<comment type="caution">
    <text evidence="1">The sequence shown here is derived from an EMBL/GenBank/DDBJ whole genome shotgun (WGS) entry which is preliminary data.</text>
</comment>